<dbReference type="Proteomes" id="UP000276603">
    <property type="component" value="Unassembled WGS sequence"/>
</dbReference>
<dbReference type="Gene3D" id="3.75.10.10">
    <property type="entry name" value="L-arginine/glycine Amidinotransferase, Chain A"/>
    <property type="match status" value="1"/>
</dbReference>
<organism evidence="2 3">
    <name type="scientific">Ulvibacterium marinum</name>
    <dbReference type="NCBI Taxonomy" id="2419782"/>
    <lineage>
        <taxon>Bacteria</taxon>
        <taxon>Pseudomonadati</taxon>
        <taxon>Bacteroidota</taxon>
        <taxon>Flavobacteriia</taxon>
        <taxon>Flavobacteriales</taxon>
        <taxon>Flavobacteriaceae</taxon>
        <taxon>Ulvibacterium</taxon>
    </lineage>
</organism>
<dbReference type="PANTHER" id="PTHR31377:SF0">
    <property type="entry name" value="AGMATINE DEIMINASE-RELATED"/>
    <property type="match status" value="1"/>
</dbReference>
<dbReference type="EMBL" id="RBCJ01000003">
    <property type="protein sequence ID" value="RKN80030.1"/>
    <property type="molecule type" value="Genomic_DNA"/>
</dbReference>
<dbReference type="InterPro" id="IPR007466">
    <property type="entry name" value="Peptidyl-Arg-deiminase_porph"/>
</dbReference>
<dbReference type="GO" id="GO:0047632">
    <property type="term" value="F:agmatine deiminase activity"/>
    <property type="evidence" value="ECO:0007669"/>
    <property type="project" value="TreeGrafter"/>
</dbReference>
<dbReference type="PROSITE" id="PS51257">
    <property type="entry name" value="PROKAR_LIPOPROTEIN"/>
    <property type="match status" value="1"/>
</dbReference>
<dbReference type="GO" id="GO:0009446">
    <property type="term" value="P:putrescine biosynthetic process"/>
    <property type="evidence" value="ECO:0007669"/>
    <property type="project" value="InterPro"/>
</dbReference>
<dbReference type="AlphaFoldDB" id="A0A3B0C3T4"/>
<dbReference type="RefSeq" id="WP_120712841.1">
    <property type="nucleotide sequence ID" value="NZ_RBCJ01000003.1"/>
</dbReference>
<dbReference type="SUPFAM" id="SSF55909">
    <property type="entry name" value="Pentein"/>
    <property type="match status" value="1"/>
</dbReference>
<dbReference type="OrthoDB" id="9808013at2"/>
<dbReference type="Pfam" id="PF04371">
    <property type="entry name" value="PAD_porph"/>
    <property type="match status" value="2"/>
</dbReference>
<evidence type="ECO:0000256" key="1">
    <source>
        <dbReference type="ARBA" id="ARBA00022801"/>
    </source>
</evidence>
<dbReference type="PANTHER" id="PTHR31377">
    <property type="entry name" value="AGMATINE DEIMINASE-RELATED"/>
    <property type="match status" value="1"/>
</dbReference>
<evidence type="ECO:0000313" key="2">
    <source>
        <dbReference type="EMBL" id="RKN80030.1"/>
    </source>
</evidence>
<name>A0A3B0C3T4_9FLAO</name>
<accession>A0A3B0C3T4</accession>
<dbReference type="GO" id="GO:0004668">
    <property type="term" value="F:protein-arginine deiminase activity"/>
    <property type="evidence" value="ECO:0007669"/>
    <property type="project" value="InterPro"/>
</dbReference>
<gene>
    <name evidence="2" type="ORF">D7Z94_17455</name>
</gene>
<protein>
    <submittedName>
        <fullName evidence="2">Agmatine deiminase family protein</fullName>
    </submittedName>
</protein>
<keyword evidence="3" id="KW-1185">Reference proteome</keyword>
<proteinExistence type="predicted"/>
<comment type="caution">
    <text evidence="2">The sequence shown here is derived from an EMBL/GenBank/DDBJ whole genome shotgun (WGS) entry which is preliminary data.</text>
</comment>
<keyword evidence="1" id="KW-0378">Hydrolase</keyword>
<sequence length="432" mass="48073">MKVSLLSILILVLLLLGCNPLSDKKQEPLKVTRQMGEFETIDALWLIWPTTDHKEGESVEKVTLAIIDALISDLKIVISCADDTVLKAAKSKLSEKYPNLENLVFHVIPSVELWARDMGPVFVETENGKHAIADFNFNSWGYSDTLDQSSRIEEKYDEEVAELLNLPLISSAMISEGGNRELNGKGTLVVTEVVEQGRNPGMSKATMEAEYQRLLGAQKVIWLKDGLLEDSHTFLGPLSTSDTTKAYTVVTTNGHVDEFARFVNDSTILLASIDSTELGDPIARENHRRLEKNFEILSASTDQDGNPLEIVRLPLPQTILTTMAPGDYVYDYIKTLDYQDGSQFPYGETIAVVAPASYLNFIITNTVILGQKYWREGMSDKIRIQDDEAKRILQTIFPEKKVVMLDALAVNLGGGGLHCISMHQPKLLVNQD</sequence>
<evidence type="ECO:0000313" key="3">
    <source>
        <dbReference type="Proteomes" id="UP000276603"/>
    </source>
</evidence>
<reference evidence="2 3" key="1">
    <citation type="submission" date="2018-10" db="EMBL/GenBank/DDBJ databases">
        <title>Ulvibacterium marinum gen. nov., sp. nov., a novel marine bacterium of the family Flavobacteriaceae, isolated from a culture of the green alga Ulva prolifera.</title>
        <authorList>
            <person name="Zhang Z."/>
        </authorList>
    </citation>
    <scope>NUCLEOTIDE SEQUENCE [LARGE SCALE GENOMIC DNA]</scope>
    <source>
        <strain evidence="2 3">CCMM003</strain>
    </source>
</reference>